<accession>A0A8S3YN14</accession>
<keyword evidence="3" id="KW-1185">Reference proteome</keyword>
<sequence>MGAGCSTESPQTATYEKSQVKEETTKRSQGRNRDRKQSGASTADGAVKTKKSRASVQLQHNPLSK</sequence>
<evidence type="ECO:0000313" key="3">
    <source>
        <dbReference type="Proteomes" id="UP000678393"/>
    </source>
</evidence>
<dbReference type="EMBL" id="CAJHNH020000249">
    <property type="protein sequence ID" value="CAG5116390.1"/>
    <property type="molecule type" value="Genomic_DNA"/>
</dbReference>
<dbReference type="AlphaFoldDB" id="A0A8S3YN14"/>
<proteinExistence type="predicted"/>
<organism evidence="2 3">
    <name type="scientific">Candidula unifasciata</name>
    <dbReference type="NCBI Taxonomy" id="100452"/>
    <lineage>
        <taxon>Eukaryota</taxon>
        <taxon>Metazoa</taxon>
        <taxon>Spiralia</taxon>
        <taxon>Lophotrochozoa</taxon>
        <taxon>Mollusca</taxon>
        <taxon>Gastropoda</taxon>
        <taxon>Heterobranchia</taxon>
        <taxon>Euthyneura</taxon>
        <taxon>Panpulmonata</taxon>
        <taxon>Eupulmonata</taxon>
        <taxon>Stylommatophora</taxon>
        <taxon>Helicina</taxon>
        <taxon>Helicoidea</taxon>
        <taxon>Geomitridae</taxon>
        <taxon>Candidula</taxon>
    </lineage>
</organism>
<feature type="region of interest" description="Disordered" evidence="1">
    <location>
        <begin position="1"/>
        <end position="65"/>
    </location>
</feature>
<comment type="caution">
    <text evidence="2">The sequence shown here is derived from an EMBL/GenBank/DDBJ whole genome shotgun (WGS) entry which is preliminary data.</text>
</comment>
<gene>
    <name evidence="2" type="ORF">CUNI_LOCUS1948</name>
</gene>
<evidence type="ECO:0000313" key="2">
    <source>
        <dbReference type="EMBL" id="CAG5116390.1"/>
    </source>
</evidence>
<feature type="compositionally biased region" description="Polar residues" evidence="1">
    <location>
        <begin position="1"/>
        <end position="17"/>
    </location>
</feature>
<feature type="compositionally biased region" description="Polar residues" evidence="1">
    <location>
        <begin position="54"/>
        <end position="65"/>
    </location>
</feature>
<name>A0A8S3YN14_9EUPU</name>
<protein>
    <submittedName>
        <fullName evidence="2">Uncharacterized protein</fullName>
    </submittedName>
</protein>
<feature type="non-terminal residue" evidence="2">
    <location>
        <position position="65"/>
    </location>
</feature>
<feature type="compositionally biased region" description="Basic and acidic residues" evidence="1">
    <location>
        <begin position="18"/>
        <end position="37"/>
    </location>
</feature>
<reference evidence="2" key="1">
    <citation type="submission" date="2021-04" db="EMBL/GenBank/DDBJ databases">
        <authorList>
            <consortium name="Molecular Ecology Group"/>
        </authorList>
    </citation>
    <scope>NUCLEOTIDE SEQUENCE</scope>
</reference>
<evidence type="ECO:0000256" key="1">
    <source>
        <dbReference type="SAM" id="MobiDB-lite"/>
    </source>
</evidence>
<dbReference type="Proteomes" id="UP000678393">
    <property type="component" value="Unassembled WGS sequence"/>
</dbReference>